<organism evidence="2 3">
    <name type="scientific">Candidatus Dormiibacter inghamiae</name>
    <dbReference type="NCBI Taxonomy" id="3127013"/>
    <lineage>
        <taxon>Bacteria</taxon>
        <taxon>Bacillati</taxon>
        <taxon>Candidatus Dormiibacterota</taxon>
        <taxon>Candidatus Dormibacteria</taxon>
        <taxon>Candidatus Dormibacterales</taxon>
        <taxon>Candidatus Dormibacteraceae</taxon>
        <taxon>Candidatus Dormiibacter</taxon>
    </lineage>
</organism>
<evidence type="ECO:0000313" key="2">
    <source>
        <dbReference type="EMBL" id="MBJ7601839.1"/>
    </source>
</evidence>
<reference evidence="2 3" key="1">
    <citation type="submission" date="2020-10" db="EMBL/GenBank/DDBJ databases">
        <title>Ca. Dormibacterota MAGs.</title>
        <authorList>
            <person name="Montgomery K."/>
        </authorList>
    </citation>
    <scope>NUCLEOTIDE SEQUENCE [LARGE SCALE GENOMIC DNA]</scope>
    <source>
        <strain evidence="2">SC8811_S16_3</strain>
    </source>
</reference>
<evidence type="ECO:0000313" key="3">
    <source>
        <dbReference type="Proteomes" id="UP000620075"/>
    </source>
</evidence>
<dbReference type="Proteomes" id="UP000620075">
    <property type="component" value="Unassembled WGS sequence"/>
</dbReference>
<proteinExistence type="predicted"/>
<dbReference type="EMBL" id="JAEKNQ010000009">
    <property type="protein sequence ID" value="MBJ7601839.1"/>
    <property type="molecule type" value="Genomic_DNA"/>
</dbReference>
<sequence>MTLAASILFGFPLGFLLGFRRRAYIPFTVVWAIVFVVQTLDLTFDTTAPNYGGQRWWGYWVAQPAIFALGFALLWLGARFRARHQHRTQQAV</sequence>
<feature type="transmembrane region" description="Helical" evidence="1">
    <location>
        <begin position="56"/>
        <end position="78"/>
    </location>
</feature>
<accession>A0A934K8B3</accession>
<dbReference type="RefSeq" id="WP_338176210.1">
    <property type="nucleotide sequence ID" value="NZ_JAEKNQ010000009.1"/>
</dbReference>
<comment type="caution">
    <text evidence="2">The sequence shown here is derived from an EMBL/GenBank/DDBJ whole genome shotgun (WGS) entry which is preliminary data.</text>
</comment>
<keyword evidence="1" id="KW-0812">Transmembrane</keyword>
<evidence type="ECO:0000256" key="1">
    <source>
        <dbReference type="SAM" id="Phobius"/>
    </source>
</evidence>
<keyword evidence="1" id="KW-1133">Transmembrane helix</keyword>
<name>A0A934K8B3_9BACT</name>
<gene>
    <name evidence="2" type="ORF">JF888_01365</name>
</gene>
<protein>
    <submittedName>
        <fullName evidence="2">Uncharacterized protein</fullName>
    </submittedName>
</protein>
<dbReference type="AlphaFoldDB" id="A0A934K8B3"/>
<feature type="transmembrane region" description="Helical" evidence="1">
    <location>
        <begin position="23"/>
        <end position="44"/>
    </location>
</feature>
<keyword evidence="1" id="KW-0472">Membrane</keyword>